<dbReference type="Proteomes" id="UP000823388">
    <property type="component" value="Chromosome 4K"/>
</dbReference>
<dbReference type="EMBL" id="CM029043">
    <property type="protein sequence ID" value="KAG2609328.1"/>
    <property type="molecule type" value="Genomic_DNA"/>
</dbReference>
<comment type="caution">
    <text evidence="2">The sequence shown here is derived from an EMBL/GenBank/DDBJ whole genome shotgun (WGS) entry which is preliminary data.</text>
</comment>
<evidence type="ECO:0000256" key="1">
    <source>
        <dbReference type="SAM" id="MobiDB-lite"/>
    </source>
</evidence>
<dbReference type="PANTHER" id="PTHR33170">
    <property type="entry name" value="DUF4283 DOMAIN-CONTAINING PROTEIN-RELATED"/>
    <property type="match status" value="1"/>
</dbReference>
<gene>
    <name evidence="2" type="ORF">PVAP13_4KG031716</name>
</gene>
<dbReference type="PANTHER" id="PTHR33170:SF40">
    <property type="entry name" value="OS04G0557100 PROTEIN"/>
    <property type="match status" value="1"/>
</dbReference>
<feature type="region of interest" description="Disordered" evidence="1">
    <location>
        <begin position="173"/>
        <end position="203"/>
    </location>
</feature>
<feature type="compositionally biased region" description="Acidic residues" evidence="1">
    <location>
        <begin position="180"/>
        <end position="191"/>
    </location>
</feature>
<accession>A0A8T0TI78</accession>
<proteinExistence type="predicted"/>
<reference evidence="2" key="1">
    <citation type="submission" date="2020-05" db="EMBL/GenBank/DDBJ databases">
        <title>WGS assembly of Panicum virgatum.</title>
        <authorList>
            <person name="Lovell J.T."/>
            <person name="Jenkins J."/>
            <person name="Shu S."/>
            <person name="Juenger T.E."/>
            <person name="Schmutz J."/>
        </authorList>
    </citation>
    <scope>NUCLEOTIDE SEQUENCE</scope>
    <source>
        <strain evidence="2">AP13</strain>
    </source>
</reference>
<keyword evidence="3" id="KW-1185">Reference proteome</keyword>
<evidence type="ECO:0008006" key="4">
    <source>
        <dbReference type="Google" id="ProtNLM"/>
    </source>
</evidence>
<protein>
    <recommendedName>
        <fullName evidence="4">DUF4283 domain-containing protein</fullName>
    </recommendedName>
</protein>
<sequence length="407" mass="45565">MISVVGGVLTKEQVVSQLQRIFPGKWTWDLMEHEENVFITKFPSKHELQRAIAFGGADVKVAGLQGLRLQFDVWAEKEEGFLLPKVWVRVYGIRKFLREFMNLWAVGSMLGSTQTVDMETTRKNEFGRIQVAVLNPMLIQAHLDVVIGDHYFELEFEVERLGLDENGEEMEVAWRGGEGGGDEEEEMEENPTDDRNPKRQKGSENLEKAGDELQNNKDMQTNSLVLNIPELKERLKDLSDSDFEVFLREKAEGILDGVVSETLDLLAEKVLTEENNDLLQENEPHNCGETLTSEVEEEMHVQSSENETQVPETAVFEMEKDREMTIQSGQKQGGGDTVITGLESEVQAAAAIPESLVSPLRASPRLANSSDEHTLKKGARRAAANNLEFLEGDLQGDILGKILVAVV</sequence>
<feature type="compositionally biased region" description="Basic and acidic residues" evidence="1">
    <location>
        <begin position="192"/>
        <end position="203"/>
    </location>
</feature>
<name>A0A8T0TI78_PANVG</name>
<evidence type="ECO:0000313" key="2">
    <source>
        <dbReference type="EMBL" id="KAG2609328.1"/>
    </source>
</evidence>
<dbReference type="AlphaFoldDB" id="A0A8T0TI78"/>
<evidence type="ECO:0000313" key="3">
    <source>
        <dbReference type="Proteomes" id="UP000823388"/>
    </source>
</evidence>
<organism evidence="2 3">
    <name type="scientific">Panicum virgatum</name>
    <name type="common">Blackwell switchgrass</name>
    <dbReference type="NCBI Taxonomy" id="38727"/>
    <lineage>
        <taxon>Eukaryota</taxon>
        <taxon>Viridiplantae</taxon>
        <taxon>Streptophyta</taxon>
        <taxon>Embryophyta</taxon>
        <taxon>Tracheophyta</taxon>
        <taxon>Spermatophyta</taxon>
        <taxon>Magnoliopsida</taxon>
        <taxon>Liliopsida</taxon>
        <taxon>Poales</taxon>
        <taxon>Poaceae</taxon>
        <taxon>PACMAD clade</taxon>
        <taxon>Panicoideae</taxon>
        <taxon>Panicodae</taxon>
        <taxon>Paniceae</taxon>
        <taxon>Panicinae</taxon>
        <taxon>Panicum</taxon>
        <taxon>Panicum sect. Hiantes</taxon>
    </lineage>
</organism>